<feature type="transmembrane region" description="Helical" evidence="1">
    <location>
        <begin position="211"/>
        <end position="230"/>
    </location>
</feature>
<dbReference type="AlphaFoldDB" id="A0A0J9GWC6"/>
<proteinExistence type="predicted"/>
<feature type="domain" description="EamA" evidence="2">
    <location>
        <begin position="155"/>
        <end position="284"/>
    </location>
</feature>
<keyword evidence="1" id="KW-0472">Membrane</keyword>
<name>A0A0J9GWC6_9RHOB</name>
<dbReference type="EMBL" id="LFTY01000002">
    <property type="protein sequence ID" value="KMW57853.1"/>
    <property type="molecule type" value="Genomic_DNA"/>
</dbReference>
<feature type="transmembrane region" description="Helical" evidence="1">
    <location>
        <begin position="152"/>
        <end position="173"/>
    </location>
</feature>
<feature type="transmembrane region" description="Helical" evidence="1">
    <location>
        <begin position="267"/>
        <end position="285"/>
    </location>
</feature>
<evidence type="ECO:0000259" key="2">
    <source>
        <dbReference type="Pfam" id="PF00892"/>
    </source>
</evidence>
<keyword evidence="4" id="KW-1185">Reference proteome</keyword>
<feature type="domain" description="EamA" evidence="2">
    <location>
        <begin position="11"/>
        <end position="145"/>
    </location>
</feature>
<dbReference type="SUPFAM" id="SSF103481">
    <property type="entry name" value="Multidrug resistance efflux transporter EmrE"/>
    <property type="match status" value="2"/>
</dbReference>
<dbReference type="PANTHER" id="PTHR22911:SF103">
    <property type="entry name" value="BLR2811 PROTEIN"/>
    <property type="match status" value="1"/>
</dbReference>
<feature type="transmembrane region" description="Helical" evidence="1">
    <location>
        <begin position="242"/>
        <end position="261"/>
    </location>
</feature>
<feature type="transmembrane region" description="Helical" evidence="1">
    <location>
        <begin position="49"/>
        <end position="66"/>
    </location>
</feature>
<dbReference type="Pfam" id="PF00892">
    <property type="entry name" value="EamA"/>
    <property type="match status" value="2"/>
</dbReference>
<dbReference type="PATRIC" id="fig|1675527.3.peg.2953"/>
<dbReference type="InterPro" id="IPR000620">
    <property type="entry name" value="EamA_dom"/>
</dbReference>
<dbReference type="Gene3D" id="1.10.3730.20">
    <property type="match status" value="1"/>
</dbReference>
<feature type="transmembrane region" description="Helical" evidence="1">
    <location>
        <begin position="129"/>
        <end position="146"/>
    </location>
</feature>
<sequence>MPPPQPNIPGAIAFMLLATVFIGGTMILAKALQSDVLGPALPAFQVSHARFLFAFLAISMVAAVMRPRFERPRLRLHLMRASFGWVGVTCMFASVAFIPVSDATALTFLNPVFAMALAIPFLGERVGPYRWLAAGIALVGALILLRPGPGTFQPAALLALGSAMFFGAEIICVKLLSSREGAFQILLVNNAIGLTLASIAVSFVWQSPTAAQWAAMAGIGIVMATAQAMYVNAMSRAEASLIVPFSYGTLVFATLYDALFFDVLPDAVSWTGAGVIIAGALLLAWREARAARPAALRPVATKGTSGLD</sequence>
<reference evidence="3 4" key="1">
    <citation type="submission" date="2015-06" db="EMBL/GenBank/DDBJ databases">
        <title>Draft genome sequence of an Alphaproteobacteria species associated to the Mediterranean sponge Oscarella lobularis.</title>
        <authorList>
            <person name="Jourda C."/>
            <person name="Santini S."/>
            <person name="Claverie J.-M."/>
        </authorList>
    </citation>
    <scope>NUCLEOTIDE SEQUENCE [LARGE SCALE GENOMIC DNA]</scope>
    <source>
        <strain evidence="3">IGS</strain>
    </source>
</reference>
<feature type="transmembrane region" description="Helical" evidence="1">
    <location>
        <begin position="12"/>
        <end position="29"/>
    </location>
</feature>
<keyword evidence="1" id="KW-0812">Transmembrane</keyword>
<evidence type="ECO:0000313" key="3">
    <source>
        <dbReference type="EMBL" id="KMW57853.1"/>
    </source>
</evidence>
<dbReference type="OrthoDB" id="9812899at2"/>
<keyword evidence="1" id="KW-1133">Transmembrane helix</keyword>
<gene>
    <name evidence="3" type="ORF">AIOL_002821</name>
</gene>
<organism evidence="3 4">
    <name type="scientific">Candidatus Rhodobacter oscarellae</name>
    <dbReference type="NCBI Taxonomy" id="1675527"/>
    <lineage>
        <taxon>Bacteria</taxon>
        <taxon>Pseudomonadati</taxon>
        <taxon>Pseudomonadota</taxon>
        <taxon>Alphaproteobacteria</taxon>
        <taxon>Rhodobacterales</taxon>
        <taxon>Rhodobacter group</taxon>
        <taxon>Rhodobacter</taxon>
    </lineage>
</organism>
<evidence type="ECO:0000313" key="4">
    <source>
        <dbReference type="Proteomes" id="UP000037178"/>
    </source>
</evidence>
<feature type="transmembrane region" description="Helical" evidence="1">
    <location>
        <begin position="78"/>
        <end position="98"/>
    </location>
</feature>
<accession>A0A0J9GWC6</accession>
<dbReference type="STRING" id="1675527.AIOL_002821"/>
<dbReference type="RefSeq" id="WP_049643533.1">
    <property type="nucleotide sequence ID" value="NZ_LFTY01000002.1"/>
</dbReference>
<comment type="caution">
    <text evidence="3">The sequence shown here is derived from an EMBL/GenBank/DDBJ whole genome shotgun (WGS) entry which is preliminary data.</text>
</comment>
<protein>
    <submittedName>
        <fullName evidence="3">Arginine/ornithine antiporter ArcD</fullName>
    </submittedName>
</protein>
<feature type="transmembrane region" description="Helical" evidence="1">
    <location>
        <begin position="185"/>
        <end position="205"/>
    </location>
</feature>
<dbReference type="InterPro" id="IPR037185">
    <property type="entry name" value="EmrE-like"/>
</dbReference>
<evidence type="ECO:0000256" key="1">
    <source>
        <dbReference type="SAM" id="Phobius"/>
    </source>
</evidence>
<dbReference type="Proteomes" id="UP000037178">
    <property type="component" value="Unassembled WGS sequence"/>
</dbReference>
<dbReference type="GO" id="GO:0016020">
    <property type="term" value="C:membrane"/>
    <property type="evidence" value="ECO:0007669"/>
    <property type="project" value="InterPro"/>
</dbReference>
<dbReference type="PANTHER" id="PTHR22911">
    <property type="entry name" value="ACYL-MALONYL CONDENSING ENZYME-RELATED"/>
    <property type="match status" value="1"/>
</dbReference>
<feature type="transmembrane region" description="Helical" evidence="1">
    <location>
        <begin position="104"/>
        <end position="122"/>
    </location>
</feature>